<evidence type="ECO:0000313" key="4">
    <source>
        <dbReference type="Proteomes" id="UP000604046"/>
    </source>
</evidence>
<sequence length="143" mass="15440">MLWPDSLCLWVLESCPFCLVADCSHMCAQLAACVMLSCVCLIARLRNACAIVCHCVPLCAIVCHCVPLCAIVLLALHGQASMACAFCEGGGDFVQFLVPLCWRPPSMLRFQDGAKLHVLTCWRGLPCGGCKVAFSVHVESSLH</sequence>
<dbReference type="Proteomes" id="UP000604046">
    <property type="component" value="Unassembled WGS sequence"/>
</dbReference>
<keyword evidence="4" id="KW-1185">Reference proteome</keyword>
<keyword evidence="1" id="KW-0812">Transmembrane</keyword>
<proteinExistence type="predicted"/>
<keyword evidence="1" id="KW-1133">Transmembrane helix</keyword>
<keyword evidence="1" id="KW-0472">Membrane</keyword>
<gene>
    <name evidence="3" type="ORF">SNAT2548_LOCUS11031</name>
</gene>
<reference evidence="3" key="1">
    <citation type="submission" date="2021-02" db="EMBL/GenBank/DDBJ databases">
        <authorList>
            <person name="Dougan E. K."/>
            <person name="Rhodes N."/>
            <person name="Thang M."/>
            <person name="Chan C."/>
        </authorList>
    </citation>
    <scope>NUCLEOTIDE SEQUENCE</scope>
</reference>
<feature type="transmembrane region" description="Helical" evidence="1">
    <location>
        <begin position="19"/>
        <end position="43"/>
    </location>
</feature>
<evidence type="ECO:0000256" key="2">
    <source>
        <dbReference type="SAM" id="SignalP"/>
    </source>
</evidence>
<organism evidence="3 4">
    <name type="scientific">Symbiodinium natans</name>
    <dbReference type="NCBI Taxonomy" id="878477"/>
    <lineage>
        <taxon>Eukaryota</taxon>
        <taxon>Sar</taxon>
        <taxon>Alveolata</taxon>
        <taxon>Dinophyceae</taxon>
        <taxon>Suessiales</taxon>
        <taxon>Symbiodiniaceae</taxon>
        <taxon>Symbiodinium</taxon>
    </lineage>
</organism>
<dbReference type="AlphaFoldDB" id="A0A812LIJ9"/>
<feature type="chain" id="PRO_5032594712" evidence="2">
    <location>
        <begin position="24"/>
        <end position="143"/>
    </location>
</feature>
<comment type="caution">
    <text evidence="3">The sequence shown here is derived from an EMBL/GenBank/DDBJ whole genome shotgun (WGS) entry which is preliminary data.</text>
</comment>
<evidence type="ECO:0000256" key="1">
    <source>
        <dbReference type="SAM" id="Phobius"/>
    </source>
</evidence>
<evidence type="ECO:0000313" key="3">
    <source>
        <dbReference type="EMBL" id="CAE7241987.1"/>
    </source>
</evidence>
<feature type="transmembrane region" description="Helical" evidence="1">
    <location>
        <begin position="55"/>
        <end position="76"/>
    </location>
</feature>
<dbReference type="EMBL" id="CAJNDS010000957">
    <property type="protein sequence ID" value="CAE7241987.1"/>
    <property type="molecule type" value="Genomic_DNA"/>
</dbReference>
<feature type="signal peptide" evidence="2">
    <location>
        <begin position="1"/>
        <end position="23"/>
    </location>
</feature>
<keyword evidence="2" id="KW-0732">Signal</keyword>
<name>A0A812LIJ9_9DINO</name>
<accession>A0A812LIJ9</accession>
<protein>
    <submittedName>
        <fullName evidence="3">Uncharacterized protein</fullName>
    </submittedName>
</protein>